<dbReference type="SUPFAM" id="SSF46785">
    <property type="entry name" value="Winged helix' DNA-binding domain"/>
    <property type="match status" value="1"/>
</dbReference>
<dbReference type="PROSITE" id="PS50931">
    <property type="entry name" value="HTH_LYSR"/>
    <property type="match status" value="1"/>
</dbReference>
<evidence type="ECO:0000256" key="4">
    <source>
        <dbReference type="ARBA" id="ARBA00023163"/>
    </source>
</evidence>
<sequence>MDLLRHLGFFVAVAEEGHFGRAAERLGMTQPPVSQGVQRLERRLGVELFHRGSRGVGLTPAGSSLLPQAYSLLSSASEFAASAGRLRDQAVRVGVIGQLSAFHLAAMVSSAPKAVVVTTAATVELIEAVTSGQLDCAVVHHPALVNTLECGPVIRVPSWFLVPSGREDLRGLSCATIPRSHGTAAFDLLADTLRASGLDPDFLAASNDREVVAAVATGQAFGITTDPFLQAPGIARLPAAEFGLRVRLVWRSLAADVRSALEAALA</sequence>
<keyword evidence="2" id="KW-0805">Transcription regulation</keyword>
<dbReference type="Proteomes" id="UP001519332">
    <property type="component" value="Unassembled WGS sequence"/>
</dbReference>
<dbReference type="SUPFAM" id="SSF53850">
    <property type="entry name" value="Periplasmic binding protein-like II"/>
    <property type="match status" value="1"/>
</dbReference>
<dbReference type="Pfam" id="PF00126">
    <property type="entry name" value="HTH_1"/>
    <property type="match status" value="1"/>
</dbReference>
<evidence type="ECO:0000313" key="7">
    <source>
        <dbReference type="Proteomes" id="UP001519332"/>
    </source>
</evidence>
<keyword evidence="4" id="KW-0804">Transcription</keyword>
<proteinExistence type="inferred from homology"/>
<dbReference type="GO" id="GO:0003677">
    <property type="term" value="F:DNA binding"/>
    <property type="evidence" value="ECO:0007669"/>
    <property type="project" value="UniProtKB-KW"/>
</dbReference>
<dbReference type="EMBL" id="JAGINW010000001">
    <property type="protein sequence ID" value="MBP2320998.1"/>
    <property type="molecule type" value="Genomic_DNA"/>
</dbReference>
<dbReference type="InterPro" id="IPR036388">
    <property type="entry name" value="WH-like_DNA-bd_sf"/>
</dbReference>
<evidence type="ECO:0000259" key="5">
    <source>
        <dbReference type="PROSITE" id="PS50931"/>
    </source>
</evidence>
<comment type="similarity">
    <text evidence="1">Belongs to the LysR transcriptional regulatory family.</text>
</comment>
<name>A0ABS4T9C1_9PSEU</name>
<gene>
    <name evidence="6" type="ORF">JOF56_001383</name>
</gene>
<organism evidence="6 7">
    <name type="scientific">Kibdelosporangium banguiense</name>
    <dbReference type="NCBI Taxonomy" id="1365924"/>
    <lineage>
        <taxon>Bacteria</taxon>
        <taxon>Bacillati</taxon>
        <taxon>Actinomycetota</taxon>
        <taxon>Actinomycetes</taxon>
        <taxon>Pseudonocardiales</taxon>
        <taxon>Pseudonocardiaceae</taxon>
        <taxon>Kibdelosporangium</taxon>
    </lineage>
</organism>
<dbReference type="Gene3D" id="3.40.190.10">
    <property type="entry name" value="Periplasmic binding protein-like II"/>
    <property type="match status" value="2"/>
</dbReference>
<dbReference type="InterPro" id="IPR036390">
    <property type="entry name" value="WH_DNA-bd_sf"/>
</dbReference>
<dbReference type="Gene3D" id="1.10.10.10">
    <property type="entry name" value="Winged helix-like DNA-binding domain superfamily/Winged helix DNA-binding domain"/>
    <property type="match status" value="1"/>
</dbReference>
<protein>
    <submittedName>
        <fullName evidence="6">DNA-binding transcriptional LysR family regulator</fullName>
    </submittedName>
</protein>
<evidence type="ECO:0000256" key="1">
    <source>
        <dbReference type="ARBA" id="ARBA00009437"/>
    </source>
</evidence>
<dbReference type="PRINTS" id="PR00039">
    <property type="entry name" value="HTHLYSR"/>
</dbReference>
<keyword evidence="3 6" id="KW-0238">DNA-binding</keyword>
<evidence type="ECO:0000256" key="2">
    <source>
        <dbReference type="ARBA" id="ARBA00023015"/>
    </source>
</evidence>
<dbReference type="InterPro" id="IPR000847">
    <property type="entry name" value="LysR_HTH_N"/>
</dbReference>
<evidence type="ECO:0000313" key="6">
    <source>
        <dbReference type="EMBL" id="MBP2320998.1"/>
    </source>
</evidence>
<dbReference type="InterPro" id="IPR005119">
    <property type="entry name" value="LysR_subst-bd"/>
</dbReference>
<comment type="caution">
    <text evidence="6">The sequence shown here is derived from an EMBL/GenBank/DDBJ whole genome shotgun (WGS) entry which is preliminary data.</text>
</comment>
<evidence type="ECO:0000256" key="3">
    <source>
        <dbReference type="ARBA" id="ARBA00023125"/>
    </source>
</evidence>
<reference evidence="6 7" key="1">
    <citation type="submission" date="2021-03" db="EMBL/GenBank/DDBJ databases">
        <title>Sequencing the genomes of 1000 actinobacteria strains.</title>
        <authorList>
            <person name="Klenk H.-P."/>
        </authorList>
    </citation>
    <scope>NUCLEOTIDE SEQUENCE [LARGE SCALE GENOMIC DNA]</scope>
    <source>
        <strain evidence="6 7">DSM 46670</strain>
    </source>
</reference>
<dbReference type="PANTHER" id="PTHR30346:SF0">
    <property type="entry name" value="HCA OPERON TRANSCRIPTIONAL ACTIVATOR HCAR"/>
    <property type="match status" value="1"/>
</dbReference>
<accession>A0ABS4T9C1</accession>
<dbReference type="Pfam" id="PF03466">
    <property type="entry name" value="LysR_substrate"/>
    <property type="match status" value="1"/>
</dbReference>
<feature type="domain" description="HTH lysR-type" evidence="5">
    <location>
        <begin position="1"/>
        <end position="59"/>
    </location>
</feature>
<dbReference type="PANTHER" id="PTHR30346">
    <property type="entry name" value="TRANSCRIPTIONAL DUAL REGULATOR HCAR-RELATED"/>
    <property type="match status" value="1"/>
</dbReference>
<keyword evidence="7" id="KW-1185">Reference proteome</keyword>
<dbReference type="RefSeq" id="WP_209635586.1">
    <property type="nucleotide sequence ID" value="NZ_JAGINW010000001.1"/>
</dbReference>